<protein>
    <submittedName>
        <fullName evidence="2">RICIN domain-containing protein</fullName>
    </submittedName>
</protein>
<evidence type="ECO:0000313" key="3">
    <source>
        <dbReference type="Proteomes" id="UP000587462"/>
    </source>
</evidence>
<keyword evidence="1" id="KW-0732">Signal</keyword>
<feature type="chain" id="PRO_5030730018" evidence="1">
    <location>
        <begin position="36"/>
        <end position="406"/>
    </location>
</feature>
<dbReference type="EMBL" id="JABBXF010000030">
    <property type="protein sequence ID" value="NVK78944.1"/>
    <property type="molecule type" value="Genomic_DNA"/>
</dbReference>
<name>A0A7Y7E811_STRMO</name>
<dbReference type="SUPFAM" id="SSF50370">
    <property type="entry name" value="Ricin B-like lectins"/>
    <property type="match status" value="1"/>
</dbReference>
<gene>
    <name evidence="2" type="ORF">HG542_14860</name>
</gene>
<accession>A0A7Y7E811</accession>
<dbReference type="AlphaFoldDB" id="A0A7Y7E811"/>
<evidence type="ECO:0000256" key="1">
    <source>
        <dbReference type="SAM" id="SignalP"/>
    </source>
</evidence>
<dbReference type="Proteomes" id="UP000587462">
    <property type="component" value="Unassembled WGS sequence"/>
</dbReference>
<sequence length="406" mass="45092">MHRTHHRGRTAASAAAVIATAAPLLAGLTATAAHAEDHRLPTSGHQYRISNHAGGALQWDSTANGAGVHARDWDEHRSEQIWQLNDNNGNWSITVPGTNNVVDRDLRANSVALWNNVGRPNQQWWLQAVAGSRAWLLHNSEGGDRCLARIGDRNGDQGIEARPCDANDARQLWNLDEATAPPASQVDIRGKVIDAGGYDPARLMAWYEANKGLLLDQYPKIQQVLTGGAYAVKPYINVVFDASYFTPGSGAAAVWDPNPRPEWDNKKTIVIRPSQVINNPGDIGLLVHELAHQVQDANVREAWLLEGIADYYRKYVYNVHEKPGTPYGADYNGGYNPTAYMLNYIVNRQQTGEGIIMRLNNRIHQNGSTSPDDILREITGKSGRQWWTDMWNEIHAGTWNNHALRD</sequence>
<reference evidence="2 3" key="1">
    <citation type="submission" date="2020-04" db="EMBL/GenBank/DDBJ databases">
        <title>Draft Genome Sequence of Streptomyces morookaense DSM 40503, an 8-azaguanine-producing strain.</title>
        <authorList>
            <person name="Qi J."/>
            <person name="Gao J.-M."/>
        </authorList>
    </citation>
    <scope>NUCLEOTIDE SEQUENCE [LARGE SCALE GENOMIC DNA]</scope>
    <source>
        <strain evidence="2 3">DSM 40503</strain>
    </source>
</reference>
<keyword evidence="3" id="KW-1185">Reference proteome</keyword>
<dbReference type="RefSeq" id="WP_171081521.1">
    <property type="nucleotide sequence ID" value="NZ_BNBU01000006.1"/>
</dbReference>
<dbReference type="InterPro" id="IPR035992">
    <property type="entry name" value="Ricin_B-like_lectins"/>
</dbReference>
<organism evidence="2 3">
    <name type="scientific">Streptomyces morookaense</name>
    <name type="common">Streptoverticillium morookaense</name>
    <dbReference type="NCBI Taxonomy" id="1970"/>
    <lineage>
        <taxon>Bacteria</taxon>
        <taxon>Bacillati</taxon>
        <taxon>Actinomycetota</taxon>
        <taxon>Actinomycetes</taxon>
        <taxon>Kitasatosporales</taxon>
        <taxon>Streptomycetaceae</taxon>
        <taxon>Streptomyces</taxon>
    </lineage>
</organism>
<dbReference type="CDD" id="cd00161">
    <property type="entry name" value="beta-trefoil_Ricin-like"/>
    <property type="match status" value="1"/>
</dbReference>
<dbReference type="InterPro" id="IPR007541">
    <property type="entry name" value="Uncharacterised_BSP"/>
</dbReference>
<comment type="caution">
    <text evidence="2">The sequence shown here is derived from an EMBL/GenBank/DDBJ whole genome shotgun (WGS) entry which is preliminary data.</text>
</comment>
<dbReference type="PROSITE" id="PS50231">
    <property type="entry name" value="RICIN_B_LECTIN"/>
    <property type="match status" value="1"/>
</dbReference>
<feature type="signal peptide" evidence="1">
    <location>
        <begin position="1"/>
        <end position="35"/>
    </location>
</feature>
<evidence type="ECO:0000313" key="2">
    <source>
        <dbReference type="EMBL" id="NVK78944.1"/>
    </source>
</evidence>
<proteinExistence type="predicted"/>
<dbReference type="Pfam" id="PF04450">
    <property type="entry name" value="BSP"/>
    <property type="match status" value="1"/>
</dbReference>
<dbReference type="Gene3D" id="2.80.10.50">
    <property type="match status" value="1"/>
</dbReference>